<keyword evidence="3" id="KW-1185">Reference proteome</keyword>
<protein>
    <submittedName>
        <fullName evidence="2">Uncharacterized protein</fullName>
    </submittedName>
</protein>
<evidence type="ECO:0000256" key="1">
    <source>
        <dbReference type="SAM" id="MobiDB-lite"/>
    </source>
</evidence>
<comment type="caution">
    <text evidence="2">The sequence shown here is derived from an EMBL/GenBank/DDBJ whole genome shotgun (WGS) entry which is preliminary data.</text>
</comment>
<organism evidence="2 3">
    <name type="scientific">Streptomyces blastmyceticus</name>
    <dbReference type="NCBI Taxonomy" id="68180"/>
    <lineage>
        <taxon>Bacteria</taxon>
        <taxon>Bacillati</taxon>
        <taxon>Actinomycetota</taxon>
        <taxon>Actinomycetes</taxon>
        <taxon>Kitasatosporales</taxon>
        <taxon>Streptomycetaceae</taxon>
        <taxon>Streptomyces</taxon>
    </lineage>
</organism>
<accession>A0ABN0WXP5</accession>
<name>A0ABN0WXP5_9ACTN</name>
<dbReference type="EMBL" id="BAAABW010000015">
    <property type="protein sequence ID" value="GAA0349628.1"/>
    <property type="molecule type" value="Genomic_DNA"/>
</dbReference>
<feature type="compositionally biased region" description="Basic and acidic residues" evidence="1">
    <location>
        <begin position="58"/>
        <end position="68"/>
    </location>
</feature>
<reference evidence="2 3" key="1">
    <citation type="journal article" date="2019" name="Int. J. Syst. Evol. Microbiol.">
        <title>The Global Catalogue of Microorganisms (GCM) 10K type strain sequencing project: providing services to taxonomists for standard genome sequencing and annotation.</title>
        <authorList>
            <consortium name="The Broad Institute Genomics Platform"/>
            <consortium name="The Broad Institute Genome Sequencing Center for Infectious Disease"/>
            <person name="Wu L."/>
            <person name="Ma J."/>
        </authorList>
    </citation>
    <scope>NUCLEOTIDE SEQUENCE [LARGE SCALE GENOMIC DNA]</scope>
    <source>
        <strain evidence="2 3">JCM 4565</strain>
    </source>
</reference>
<evidence type="ECO:0000313" key="3">
    <source>
        <dbReference type="Proteomes" id="UP001500063"/>
    </source>
</evidence>
<gene>
    <name evidence="2" type="ORF">GCM10010319_28090</name>
</gene>
<dbReference type="Proteomes" id="UP001500063">
    <property type="component" value="Unassembled WGS sequence"/>
</dbReference>
<sequence length="77" mass="8172">MEFEIRANAISAGNGAGDDQAMRRAGTPGAFAGFPHEVPLSAVLSARTAVRRFRSPKTGHDLRQDRAGAGRKMTFTG</sequence>
<proteinExistence type="predicted"/>
<feature type="region of interest" description="Disordered" evidence="1">
    <location>
        <begin position="57"/>
        <end position="77"/>
    </location>
</feature>
<feature type="region of interest" description="Disordered" evidence="1">
    <location>
        <begin position="1"/>
        <end position="28"/>
    </location>
</feature>
<evidence type="ECO:0000313" key="2">
    <source>
        <dbReference type="EMBL" id="GAA0349628.1"/>
    </source>
</evidence>